<dbReference type="InterPro" id="IPR005467">
    <property type="entry name" value="His_kinase_dom"/>
</dbReference>
<keyword evidence="4 10" id="KW-0808">Transferase</keyword>
<feature type="domain" description="Histidine kinase" evidence="9">
    <location>
        <begin position="288"/>
        <end position="483"/>
    </location>
</feature>
<dbReference type="Gene3D" id="3.30.565.10">
    <property type="entry name" value="Histidine kinase-like ATPase, C-terminal domain"/>
    <property type="match status" value="1"/>
</dbReference>
<proteinExistence type="predicted"/>
<evidence type="ECO:0000313" key="10">
    <source>
        <dbReference type="EMBL" id="AQS52756.1"/>
    </source>
</evidence>
<dbReference type="Pfam" id="PF07568">
    <property type="entry name" value="HisKA_2"/>
    <property type="match status" value="1"/>
</dbReference>
<evidence type="ECO:0000256" key="1">
    <source>
        <dbReference type="ARBA" id="ARBA00000085"/>
    </source>
</evidence>
<dbReference type="Gene3D" id="3.30.450.20">
    <property type="entry name" value="PAS domain"/>
    <property type="match status" value="1"/>
</dbReference>
<dbReference type="SUPFAM" id="SSF55874">
    <property type="entry name" value="ATPase domain of HSP90 chaperone/DNA topoisomerase II/histidine kinase"/>
    <property type="match status" value="1"/>
</dbReference>
<dbReference type="KEGG" id="jda:BW727_100363"/>
<dbReference type="PANTHER" id="PTHR41523:SF8">
    <property type="entry name" value="ETHYLENE RESPONSE SENSOR PROTEIN"/>
    <property type="match status" value="1"/>
</dbReference>
<dbReference type="SMART" id="SM00911">
    <property type="entry name" value="HWE_HK"/>
    <property type="match status" value="1"/>
</dbReference>
<dbReference type="InterPro" id="IPR036890">
    <property type="entry name" value="HATPase_C_sf"/>
</dbReference>
<evidence type="ECO:0000256" key="3">
    <source>
        <dbReference type="ARBA" id="ARBA00022553"/>
    </source>
</evidence>
<evidence type="ECO:0000256" key="4">
    <source>
        <dbReference type="ARBA" id="ARBA00022679"/>
    </source>
</evidence>
<keyword evidence="7" id="KW-0067">ATP-binding</keyword>
<dbReference type="GO" id="GO:0000160">
    <property type="term" value="P:phosphorelay signal transduction system"/>
    <property type="evidence" value="ECO:0007669"/>
    <property type="project" value="UniProtKB-KW"/>
</dbReference>
<dbReference type="STRING" id="708126.BW727_100363"/>
<keyword evidence="5" id="KW-0547">Nucleotide-binding</keyword>
<evidence type="ECO:0000259" key="9">
    <source>
        <dbReference type="PROSITE" id="PS50109"/>
    </source>
</evidence>
<evidence type="ECO:0000256" key="6">
    <source>
        <dbReference type="ARBA" id="ARBA00022777"/>
    </source>
</evidence>
<dbReference type="RefSeq" id="WP_062468403.1">
    <property type="nucleotide sequence ID" value="NZ_BBYN01000007.1"/>
</dbReference>
<gene>
    <name evidence="10" type="primary">pdtaS</name>
    <name evidence="10" type="ORF">BW727_100363</name>
</gene>
<keyword evidence="11" id="KW-1185">Reference proteome</keyword>
<sequence>MNNNHYDEDIQEICKKYTQLSKVEIQYLENQAEIILTNRTFDEFDVFIDVRNVFTGEAIVVSHRKPSNNPSIYEKRVVGKTAYRKDEPGPLRTLETSQNSIGLYARSQEGLLIKQTTYPIQYKDKTIAVLIVEKDLSNDIKANFDVSNLDRSYEEVSAVIEEMEIIDQSITNYIDDAILIFDENGLLQHHNKAANEYYQNFGYLNAINGLHYDNLALDLTTFEHIRESGTLGKPEAFKSREIKFDAYYFKIKTIYLPSKGIVIQIMKDISDKKAKESRIISELVTIQEIHHRVKNNLQTVVSLLRLQARRAESPEAKKVLNESVNRILSIAATHELLSKQKEDDVQLKMVLDVIIQNLTRFYAEGPDGIPVQLTSEIDSSIILESNKAVTIALATNELIQNCFDHAFEGIKQENAHVKVEVTQENEFIQIIIEDNGSGFIFEERSQHNLGLQIVTSFVEGKLNGIISTDSKSQGTRFRIAFKN</sequence>
<dbReference type="OrthoDB" id="9767435at2"/>
<dbReference type="InterPro" id="IPR011102">
    <property type="entry name" value="Sig_transdc_His_kinase_HWE"/>
</dbReference>
<dbReference type="AlphaFoldDB" id="A0A1S6IMJ3"/>
<keyword evidence="3" id="KW-0597">Phosphoprotein</keyword>
<protein>
    <recommendedName>
        <fullName evidence="2">histidine kinase</fullName>
        <ecNumber evidence="2">2.7.13.3</ecNumber>
    </recommendedName>
</protein>
<dbReference type="GO" id="GO:0004673">
    <property type="term" value="F:protein histidine kinase activity"/>
    <property type="evidence" value="ECO:0007669"/>
    <property type="project" value="UniProtKB-EC"/>
</dbReference>
<keyword evidence="6 10" id="KW-0418">Kinase</keyword>
<comment type="catalytic activity">
    <reaction evidence="1">
        <text>ATP + protein L-histidine = ADP + protein N-phospho-L-histidine.</text>
        <dbReference type="EC" id="2.7.13.3"/>
    </reaction>
</comment>
<organism evidence="10 11">
    <name type="scientific">Jeotgalibaca dankookensis</name>
    <dbReference type="NCBI Taxonomy" id="708126"/>
    <lineage>
        <taxon>Bacteria</taxon>
        <taxon>Bacillati</taxon>
        <taxon>Bacillota</taxon>
        <taxon>Bacilli</taxon>
        <taxon>Lactobacillales</taxon>
        <taxon>Carnobacteriaceae</taxon>
        <taxon>Jeotgalibaca</taxon>
    </lineage>
</organism>
<dbReference type="Pfam" id="PF02518">
    <property type="entry name" value="HATPase_c"/>
    <property type="match status" value="1"/>
</dbReference>
<dbReference type="InterPro" id="IPR011495">
    <property type="entry name" value="Sig_transdc_His_kin_sub2_dim/P"/>
</dbReference>
<dbReference type="EC" id="2.7.13.3" evidence="2"/>
<name>A0A1S6IMJ3_9LACT</name>
<dbReference type="InterPro" id="IPR022066">
    <property type="entry name" value="PdtaS_GAF"/>
</dbReference>
<dbReference type="Pfam" id="PF12282">
    <property type="entry name" value="GAF_PdtaS"/>
    <property type="match status" value="1"/>
</dbReference>
<evidence type="ECO:0000313" key="11">
    <source>
        <dbReference type="Proteomes" id="UP000188993"/>
    </source>
</evidence>
<dbReference type="InterPro" id="IPR003594">
    <property type="entry name" value="HATPase_dom"/>
</dbReference>
<reference evidence="10 11" key="1">
    <citation type="journal article" date="2014" name="Int. J. Syst. Evol. Microbiol.">
        <title>Jeotgalibaca dankookensis gen. nov., sp. nov., a member of the family Carnobacteriaceae, isolated from seujeot (Korean traditional food).</title>
        <authorList>
            <person name="Lee D.G."/>
            <person name="Trujillo M.E."/>
            <person name="Kang H."/>
            <person name="Ahn T.Y."/>
        </authorList>
    </citation>
    <scope>NUCLEOTIDE SEQUENCE [LARGE SCALE GENOMIC DNA]</scope>
    <source>
        <strain evidence="10 11">EX-07</strain>
    </source>
</reference>
<evidence type="ECO:0000256" key="2">
    <source>
        <dbReference type="ARBA" id="ARBA00012438"/>
    </source>
</evidence>
<dbReference type="EMBL" id="CP019728">
    <property type="protein sequence ID" value="AQS52756.1"/>
    <property type="molecule type" value="Genomic_DNA"/>
</dbReference>
<evidence type="ECO:0000256" key="5">
    <source>
        <dbReference type="ARBA" id="ARBA00022741"/>
    </source>
</evidence>
<evidence type="ECO:0000256" key="7">
    <source>
        <dbReference type="ARBA" id="ARBA00022840"/>
    </source>
</evidence>
<evidence type="ECO:0000256" key="8">
    <source>
        <dbReference type="ARBA" id="ARBA00023012"/>
    </source>
</evidence>
<dbReference type="PANTHER" id="PTHR41523">
    <property type="entry name" value="TWO-COMPONENT SYSTEM SENSOR PROTEIN"/>
    <property type="match status" value="1"/>
</dbReference>
<dbReference type="GO" id="GO:0005524">
    <property type="term" value="F:ATP binding"/>
    <property type="evidence" value="ECO:0007669"/>
    <property type="project" value="UniProtKB-KW"/>
</dbReference>
<dbReference type="PROSITE" id="PS50109">
    <property type="entry name" value="HIS_KIN"/>
    <property type="match status" value="1"/>
</dbReference>
<dbReference type="Gene3D" id="3.30.450.280">
    <property type="entry name" value="GAF domain"/>
    <property type="match status" value="1"/>
</dbReference>
<dbReference type="Proteomes" id="UP000188993">
    <property type="component" value="Chromosome"/>
</dbReference>
<keyword evidence="8" id="KW-0902">Two-component regulatory system</keyword>
<dbReference type="InterPro" id="IPR038424">
    <property type="entry name" value="H_kinase_PdtaS_GAF_sf"/>
</dbReference>
<accession>A0A1S6IMJ3</accession>